<dbReference type="Proteomes" id="UP000006738">
    <property type="component" value="Chromosome II"/>
</dbReference>
<gene>
    <name evidence="2" type="ordered locus">BURPS1106A_A0662</name>
</gene>
<keyword evidence="1" id="KW-0472">Membrane</keyword>
<protein>
    <submittedName>
        <fullName evidence="2">Uncharacterized protein</fullName>
    </submittedName>
</protein>
<evidence type="ECO:0000256" key="1">
    <source>
        <dbReference type="SAM" id="Phobius"/>
    </source>
</evidence>
<dbReference type="KEGG" id="bpl:BURPS1106A_A0662"/>
<organism evidence="2 3">
    <name type="scientific">Burkholderia pseudomallei (strain 1106a)</name>
    <dbReference type="NCBI Taxonomy" id="357348"/>
    <lineage>
        <taxon>Bacteria</taxon>
        <taxon>Pseudomonadati</taxon>
        <taxon>Pseudomonadota</taxon>
        <taxon>Betaproteobacteria</taxon>
        <taxon>Burkholderiales</taxon>
        <taxon>Burkholderiaceae</taxon>
        <taxon>Burkholderia</taxon>
        <taxon>pseudomallei group</taxon>
    </lineage>
</organism>
<dbReference type="AlphaFoldDB" id="A3P2Y8"/>
<keyword evidence="1" id="KW-0812">Transmembrane</keyword>
<accession>A3P2Y8</accession>
<reference evidence="3" key="1">
    <citation type="submission" date="2007-02" db="EMBL/GenBank/DDBJ databases">
        <authorList>
            <person name="DeShazer D."/>
            <person name="Woods D.E."/>
            <person name="Nierman W.C."/>
        </authorList>
    </citation>
    <scope>NUCLEOTIDE SEQUENCE [LARGE SCALE GENOMIC DNA]</scope>
    <source>
        <strain evidence="3">1106a</strain>
    </source>
</reference>
<feature type="transmembrane region" description="Helical" evidence="1">
    <location>
        <begin position="6"/>
        <end position="24"/>
    </location>
</feature>
<keyword evidence="1" id="KW-1133">Transmembrane helix</keyword>
<sequence length="48" mass="5154">MPGALNVSVDMCFAPMIAIAAIAIDHFRDARRQRPSSAGVRTLEAPTK</sequence>
<proteinExistence type="predicted"/>
<evidence type="ECO:0000313" key="2">
    <source>
        <dbReference type="EMBL" id="ABN94135.1"/>
    </source>
</evidence>
<evidence type="ECO:0000313" key="3">
    <source>
        <dbReference type="Proteomes" id="UP000006738"/>
    </source>
</evidence>
<dbReference type="HOGENOM" id="CLU_3248504_0_0_4"/>
<name>A3P2Y8_BURP0</name>
<dbReference type="EMBL" id="CP000573">
    <property type="protein sequence ID" value="ABN94135.1"/>
    <property type="molecule type" value="Genomic_DNA"/>
</dbReference>